<feature type="compositionally biased region" description="Basic and acidic residues" evidence="1">
    <location>
        <begin position="42"/>
        <end position="54"/>
    </location>
</feature>
<evidence type="ECO:0000259" key="2">
    <source>
        <dbReference type="Pfam" id="PF07498"/>
    </source>
</evidence>
<dbReference type="Proteomes" id="UP000654947">
    <property type="component" value="Unassembled WGS sequence"/>
</dbReference>
<feature type="compositionally biased region" description="Low complexity" evidence="1">
    <location>
        <begin position="23"/>
        <end position="35"/>
    </location>
</feature>
<proteinExistence type="predicted"/>
<name>A0A918XB58_9ACTN</name>
<dbReference type="AlphaFoldDB" id="A0A918XB58"/>
<dbReference type="InterPro" id="IPR009317">
    <property type="entry name" value="ChaB"/>
</dbReference>
<dbReference type="Pfam" id="PF06150">
    <property type="entry name" value="ChaB"/>
    <property type="match status" value="1"/>
</dbReference>
<feature type="region of interest" description="Disordered" evidence="1">
    <location>
        <begin position="69"/>
        <end position="176"/>
    </location>
</feature>
<organism evidence="3 4">
    <name type="scientific">Nocardiopsis kunsanensis</name>
    <dbReference type="NCBI Taxonomy" id="141693"/>
    <lineage>
        <taxon>Bacteria</taxon>
        <taxon>Bacillati</taxon>
        <taxon>Actinomycetota</taxon>
        <taxon>Actinomycetes</taxon>
        <taxon>Streptosporangiales</taxon>
        <taxon>Nocardiopsidaceae</taxon>
        <taxon>Nocardiopsis</taxon>
    </lineage>
</organism>
<keyword evidence="4" id="KW-1185">Reference proteome</keyword>
<evidence type="ECO:0000313" key="3">
    <source>
        <dbReference type="EMBL" id="GHD24223.1"/>
    </source>
</evidence>
<feature type="compositionally biased region" description="Basic and acidic residues" evidence="1">
    <location>
        <begin position="154"/>
        <end position="164"/>
    </location>
</feature>
<gene>
    <name evidence="3" type="ORF">GCM10007147_19990</name>
</gene>
<dbReference type="GO" id="GO:0006353">
    <property type="term" value="P:DNA-templated transcription termination"/>
    <property type="evidence" value="ECO:0007669"/>
    <property type="project" value="InterPro"/>
</dbReference>
<feature type="region of interest" description="Disordered" evidence="1">
    <location>
        <begin position="18"/>
        <end position="54"/>
    </location>
</feature>
<dbReference type="InterPro" id="IPR011112">
    <property type="entry name" value="Rho-like_N"/>
</dbReference>
<protein>
    <recommendedName>
        <fullName evidence="2">Rho termination factor-like N-terminal domain-containing protein</fullName>
    </recommendedName>
</protein>
<comment type="caution">
    <text evidence="3">The sequence shown here is derived from an EMBL/GenBank/DDBJ whole genome shotgun (WGS) entry which is preliminary data.</text>
</comment>
<feature type="domain" description="Rho termination factor-like N-terminal" evidence="2">
    <location>
        <begin position="135"/>
        <end position="162"/>
    </location>
</feature>
<dbReference type="Gene3D" id="1.10.1740.70">
    <property type="entry name" value="ChaB"/>
    <property type="match status" value="1"/>
</dbReference>
<dbReference type="SUPFAM" id="SSF140376">
    <property type="entry name" value="ChaB-like"/>
    <property type="match status" value="1"/>
</dbReference>
<dbReference type="Pfam" id="PF07498">
    <property type="entry name" value="Rho_N"/>
    <property type="match status" value="1"/>
</dbReference>
<evidence type="ECO:0000256" key="1">
    <source>
        <dbReference type="SAM" id="MobiDB-lite"/>
    </source>
</evidence>
<dbReference type="InterPro" id="IPR037205">
    <property type="entry name" value="ChaB_sf"/>
</dbReference>
<evidence type="ECO:0000313" key="4">
    <source>
        <dbReference type="Proteomes" id="UP000654947"/>
    </source>
</evidence>
<sequence>MRGIAPAPVRVTTVFSVGGLGAGPSSTGTTYSGVSGMPGKQELPDTLKRSPEKAQRTWIKAHDSAVEEYGEGERAHRVAMSAVKHQYEKQGDHWVPKQSKGPSDPQAKNPRSGKRPGPDRETAGGIDENASKEHLYERARELGIEGRSNMNKGDLVDALRKESNRQTSGSGRRRRS</sequence>
<feature type="compositionally biased region" description="Basic and acidic residues" evidence="1">
    <location>
        <begin position="129"/>
        <end position="144"/>
    </location>
</feature>
<dbReference type="EMBL" id="BMXL01000008">
    <property type="protein sequence ID" value="GHD24223.1"/>
    <property type="molecule type" value="Genomic_DNA"/>
</dbReference>
<accession>A0A918XB58</accession>
<feature type="compositionally biased region" description="Basic and acidic residues" evidence="1">
    <location>
        <begin position="85"/>
        <end position="95"/>
    </location>
</feature>
<reference evidence="3 4" key="1">
    <citation type="journal article" date="2014" name="Int. J. Syst. Evol. Microbiol.">
        <title>Complete genome sequence of Corynebacterium casei LMG S-19264T (=DSM 44701T), isolated from a smear-ripened cheese.</title>
        <authorList>
            <consortium name="US DOE Joint Genome Institute (JGI-PGF)"/>
            <person name="Walter F."/>
            <person name="Albersmeier A."/>
            <person name="Kalinowski J."/>
            <person name="Ruckert C."/>
        </authorList>
    </citation>
    <scope>NUCLEOTIDE SEQUENCE [LARGE SCALE GENOMIC DNA]</scope>
    <source>
        <strain evidence="3 4">KCTC 19473</strain>
    </source>
</reference>